<dbReference type="AlphaFoldDB" id="A8MDT5"/>
<gene>
    <name evidence="1" type="ordered locus">Cmaq_1113</name>
</gene>
<organism evidence="1 2">
    <name type="scientific">Caldivirga maquilingensis (strain ATCC 700844 / DSM 13496 / JCM 10307 / IC-167)</name>
    <dbReference type="NCBI Taxonomy" id="397948"/>
    <lineage>
        <taxon>Archaea</taxon>
        <taxon>Thermoproteota</taxon>
        <taxon>Thermoprotei</taxon>
        <taxon>Thermoproteales</taxon>
        <taxon>Thermoproteaceae</taxon>
        <taxon>Caldivirga</taxon>
    </lineage>
</organism>
<accession>A8MDT5</accession>
<proteinExistence type="predicted"/>
<evidence type="ECO:0000313" key="1">
    <source>
        <dbReference type="EMBL" id="ABW01941.1"/>
    </source>
</evidence>
<evidence type="ECO:0000313" key="2">
    <source>
        <dbReference type="Proteomes" id="UP000001137"/>
    </source>
</evidence>
<dbReference type="HOGENOM" id="CLU_1801597_0_0_2"/>
<dbReference type="RefSeq" id="WP_012186160.1">
    <property type="nucleotide sequence ID" value="NC_009954.1"/>
</dbReference>
<dbReference type="OrthoDB" id="379600at2157"/>
<dbReference type="Proteomes" id="UP000001137">
    <property type="component" value="Chromosome"/>
</dbReference>
<sequence>MSCNCQCEELKELLEVMRRIEDKLDKAGLSVLADVDLSSTLTLVIKLLTEPKVIDLVDKLTKILNMLSLINPSALVTLTYSLSCMSKSLDNAEILNAPEVTFNDLLKELSKPEYSKALGIVLLILRNVASCIEGDARVKGSGT</sequence>
<keyword evidence="2" id="KW-1185">Reference proteome</keyword>
<protein>
    <recommendedName>
        <fullName evidence="3">DUF1641 domain-containing protein</fullName>
    </recommendedName>
</protein>
<dbReference type="STRING" id="397948.Cmaq_1113"/>
<dbReference type="GeneID" id="5709825"/>
<name>A8MDT5_CALMQ</name>
<dbReference type="KEGG" id="cma:Cmaq_1113"/>
<evidence type="ECO:0008006" key="3">
    <source>
        <dbReference type="Google" id="ProtNLM"/>
    </source>
</evidence>
<reference evidence="1 2" key="1">
    <citation type="submission" date="2007-10" db="EMBL/GenBank/DDBJ databases">
        <title>Complete sequence of Caldivirga maquilingensis IC-167.</title>
        <authorList>
            <consortium name="US DOE Joint Genome Institute"/>
            <person name="Copeland A."/>
            <person name="Lucas S."/>
            <person name="Lapidus A."/>
            <person name="Barry K."/>
            <person name="Glavina del Rio T."/>
            <person name="Dalin E."/>
            <person name="Tice H."/>
            <person name="Pitluck S."/>
            <person name="Saunders E."/>
            <person name="Brettin T."/>
            <person name="Bruce D."/>
            <person name="Detter J.C."/>
            <person name="Han C."/>
            <person name="Schmutz J."/>
            <person name="Larimer F."/>
            <person name="Land M."/>
            <person name="Hauser L."/>
            <person name="Kyrpides N."/>
            <person name="Ivanova N."/>
            <person name="Biddle J.F."/>
            <person name="Zhang Z."/>
            <person name="Fitz-Gibbon S.T."/>
            <person name="Lowe T.M."/>
            <person name="Saltikov C."/>
            <person name="House C.H."/>
            <person name="Richardson P."/>
        </authorList>
    </citation>
    <scope>NUCLEOTIDE SEQUENCE [LARGE SCALE GENOMIC DNA]</scope>
    <source>
        <strain evidence="2">ATCC 700844 / DSM 13496 / JCM 10307 / IC-167</strain>
    </source>
</reference>
<dbReference type="eggNOG" id="arCOG02113">
    <property type="taxonomic scope" value="Archaea"/>
</dbReference>
<dbReference type="EMBL" id="CP000852">
    <property type="protein sequence ID" value="ABW01941.1"/>
    <property type="molecule type" value="Genomic_DNA"/>
</dbReference>